<evidence type="ECO:0000313" key="2">
    <source>
        <dbReference type="EMBL" id="MDR7095001.1"/>
    </source>
</evidence>
<keyword evidence="1" id="KW-0812">Transmembrane</keyword>
<accession>A0ABU1VC02</accession>
<keyword evidence="1" id="KW-0472">Membrane</keyword>
<reference evidence="2 3" key="1">
    <citation type="submission" date="2023-07" db="EMBL/GenBank/DDBJ databases">
        <title>Sorghum-associated microbial communities from plants grown in Nebraska, USA.</title>
        <authorList>
            <person name="Schachtman D."/>
        </authorList>
    </citation>
    <scope>NUCLEOTIDE SEQUENCE [LARGE SCALE GENOMIC DNA]</scope>
    <source>
        <strain evidence="2 3">BE240</strain>
    </source>
</reference>
<dbReference type="InterPro" id="IPR019253">
    <property type="entry name" value="DUF2244_TM"/>
</dbReference>
<dbReference type="Pfam" id="PF10003">
    <property type="entry name" value="DUF2244"/>
    <property type="match status" value="1"/>
</dbReference>
<organism evidence="2 3">
    <name type="scientific">Hydrogenophaga laconesensis</name>
    <dbReference type="NCBI Taxonomy" id="1805971"/>
    <lineage>
        <taxon>Bacteria</taxon>
        <taxon>Pseudomonadati</taxon>
        <taxon>Pseudomonadota</taxon>
        <taxon>Betaproteobacteria</taxon>
        <taxon>Burkholderiales</taxon>
        <taxon>Comamonadaceae</taxon>
        <taxon>Hydrogenophaga</taxon>
    </lineage>
</organism>
<proteinExistence type="predicted"/>
<comment type="caution">
    <text evidence="2">The sequence shown here is derived from an EMBL/GenBank/DDBJ whole genome shotgun (WGS) entry which is preliminary data.</text>
</comment>
<gene>
    <name evidence="2" type="ORF">J2X09_002745</name>
</gene>
<keyword evidence="1" id="KW-1133">Transmembrane helix</keyword>
<dbReference type="Proteomes" id="UP001265550">
    <property type="component" value="Unassembled WGS sequence"/>
</dbReference>
<protein>
    <submittedName>
        <fullName evidence="2">Membrane protein</fullName>
    </submittedName>
</protein>
<name>A0ABU1VC02_9BURK</name>
<dbReference type="EMBL" id="JAVDWE010000007">
    <property type="protein sequence ID" value="MDR7095001.1"/>
    <property type="molecule type" value="Genomic_DNA"/>
</dbReference>
<evidence type="ECO:0000256" key="1">
    <source>
        <dbReference type="SAM" id="Phobius"/>
    </source>
</evidence>
<keyword evidence="3" id="KW-1185">Reference proteome</keyword>
<sequence>MKRNCSVTPAQLGGLYASLCAVSLGVAGFLWSQGAMLVLPFAVLELVAVGAAFLVYARHAADSERIRLLDGRLVVEQETAGRVKRSEFVRDWVQIEPHGGDGLMIEVRGGGQTVRLGRFLRPELRPVLVREIRQALRGA</sequence>
<feature type="transmembrane region" description="Helical" evidence="1">
    <location>
        <begin position="12"/>
        <end position="31"/>
    </location>
</feature>
<feature type="transmembrane region" description="Helical" evidence="1">
    <location>
        <begin position="37"/>
        <end position="57"/>
    </location>
</feature>
<evidence type="ECO:0000313" key="3">
    <source>
        <dbReference type="Proteomes" id="UP001265550"/>
    </source>
</evidence>